<keyword evidence="2" id="KW-0863">Zinc-finger</keyword>
<dbReference type="AlphaFoldDB" id="A0AAV6JBZ9"/>
<keyword evidence="5" id="KW-1133">Transmembrane helix</keyword>
<evidence type="ECO:0000313" key="7">
    <source>
        <dbReference type="EMBL" id="KAG5538646.1"/>
    </source>
</evidence>
<sequence>MDPSTQYQYQYQQPPPHENPSSQPQPYTADQSAQAYYQFHQYNQYLQQQQYPYYPPQDYPNAHSQSHQEPTSIHPPGVPITAESQTHAYNQHNPYYPHGVADQQAQQQWQGATVGVPEQQWQGNGGGFGPPAMINLETESLRQPGDIRQRMVMFGKWKTKINGFSGGSVSLLGFIAMVALQVTVEWKNSCSSQCCCGKCLQSQQFKLVTYPHNDNIVILLRSFTGLVFVFLDGILQIGQAPHTGVGRTGGRPYRGRGTTFRGRGRGRGRGGPFPAPAGNPAAYVPGESSQAPVWPPPRMAWCELCRVDCNTAEILEQHRNGKKHKKNLQVYEELQKRNAVLVGGQNEQIPASEVNQGVSEKNEVSDDKVESEQQKVPGEDHFEGGARGIKRKMRGGRGGKWIRTSDGSKRLMESPKPKPKQVVIPLVCELCNVKCDSQVVFQTHLDGKKHLSNVKRFQGEQAMLEQAALQALYPALQAILQQAAIQALCAPNPNASTSFGIQFHGEGGGVHGSQGLQVGPLLLTSPGQASPPGLGTTSASAESQPSGAGKAESENGTSEVEHKDVNLQAVNQVVGPADDTISGAEKLCDNAPSDHVQAVNPVVGPADDTISGAEKLCDNAPSDHLQAVNPVVGPADDTISGAEKLCDNAPSDHDITEADKNVEELESSRKE</sequence>
<proteinExistence type="predicted"/>
<feature type="compositionally biased region" description="Polar residues" evidence="4">
    <location>
        <begin position="62"/>
        <end position="71"/>
    </location>
</feature>
<evidence type="ECO:0000256" key="4">
    <source>
        <dbReference type="SAM" id="MobiDB-lite"/>
    </source>
</evidence>
<dbReference type="GO" id="GO:0008270">
    <property type="term" value="F:zinc ion binding"/>
    <property type="evidence" value="ECO:0007669"/>
    <property type="project" value="UniProtKB-KW"/>
</dbReference>
<keyword evidence="3" id="KW-0862">Zinc</keyword>
<dbReference type="Pfam" id="PF12171">
    <property type="entry name" value="zf-C2H2_jaz"/>
    <property type="match status" value="1"/>
</dbReference>
<feature type="region of interest" description="Disordered" evidence="4">
    <location>
        <begin position="245"/>
        <end position="290"/>
    </location>
</feature>
<feature type="compositionally biased region" description="Basic and acidic residues" evidence="4">
    <location>
        <begin position="644"/>
        <end position="671"/>
    </location>
</feature>
<organism evidence="7 8">
    <name type="scientific">Rhododendron griersonianum</name>
    <dbReference type="NCBI Taxonomy" id="479676"/>
    <lineage>
        <taxon>Eukaryota</taxon>
        <taxon>Viridiplantae</taxon>
        <taxon>Streptophyta</taxon>
        <taxon>Embryophyta</taxon>
        <taxon>Tracheophyta</taxon>
        <taxon>Spermatophyta</taxon>
        <taxon>Magnoliopsida</taxon>
        <taxon>eudicotyledons</taxon>
        <taxon>Gunneridae</taxon>
        <taxon>Pentapetalae</taxon>
        <taxon>asterids</taxon>
        <taxon>Ericales</taxon>
        <taxon>Ericaceae</taxon>
        <taxon>Ericoideae</taxon>
        <taxon>Rhodoreae</taxon>
        <taxon>Rhododendron</taxon>
    </lineage>
</organism>
<dbReference type="GO" id="GO:0003676">
    <property type="term" value="F:nucleic acid binding"/>
    <property type="evidence" value="ECO:0007669"/>
    <property type="project" value="InterPro"/>
</dbReference>
<dbReference type="InterPro" id="IPR003604">
    <property type="entry name" value="Matrin/U1-like-C_Znf_C2H2"/>
</dbReference>
<feature type="compositionally biased region" description="Polar residues" evidence="4">
    <location>
        <begin position="535"/>
        <end position="546"/>
    </location>
</feature>
<accession>A0AAV6JBZ9</accession>
<evidence type="ECO:0000256" key="1">
    <source>
        <dbReference type="ARBA" id="ARBA00022723"/>
    </source>
</evidence>
<evidence type="ECO:0000313" key="8">
    <source>
        <dbReference type="Proteomes" id="UP000823749"/>
    </source>
</evidence>
<feature type="domain" description="U1-type" evidence="6">
    <location>
        <begin position="297"/>
        <end position="331"/>
    </location>
</feature>
<dbReference type="Gene3D" id="3.30.160.60">
    <property type="entry name" value="Classic Zinc Finger"/>
    <property type="match status" value="2"/>
</dbReference>
<keyword evidence="1" id="KW-0479">Metal-binding</keyword>
<dbReference type="SMART" id="SM00451">
    <property type="entry name" value="ZnF_U1"/>
    <property type="match status" value="2"/>
</dbReference>
<evidence type="ECO:0000256" key="5">
    <source>
        <dbReference type="SAM" id="Phobius"/>
    </source>
</evidence>
<dbReference type="Proteomes" id="UP000823749">
    <property type="component" value="Chromosome 7"/>
</dbReference>
<dbReference type="InterPro" id="IPR022755">
    <property type="entry name" value="Znf_C2H2_jaz"/>
</dbReference>
<feature type="compositionally biased region" description="Basic residues" evidence="4">
    <location>
        <begin position="388"/>
        <end position="397"/>
    </location>
</feature>
<name>A0AAV6JBZ9_9ERIC</name>
<feature type="region of interest" description="Disordered" evidence="4">
    <location>
        <begin position="52"/>
        <end position="77"/>
    </location>
</feature>
<keyword evidence="5" id="KW-0472">Membrane</keyword>
<dbReference type="EMBL" id="JACTNZ010000007">
    <property type="protein sequence ID" value="KAG5538646.1"/>
    <property type="molecule type" value="Genomic_DNA"/>
</dbReference>
<protein>
    <recommendedName>
        <fullName evidence="6">U1-type domain-containing protein</fullName>
    </recommendedName>
</protein>
<feature type="domain" description="U1-type" evidence="6">
    <location>
        <begin position="423"/>
        <end position="457"/>
    </location>
</feature>
<dbReference type="PANTHER" id="PTHR47487:SF3">
    <property type="entry name" value="GLUTENIN, HIGH MOLECULAR WEIGHT SUBUNIT 12-LIKE"/>
    <property type="match status" value="1"/>
</dbReference>
<feature type="transmembrane region" description="Helical" evidence="5">
    <location>
        <begin position="161"/>
        <end position="184"/>
    </location>
</feature>
<feature type="compositionally biased region" description="Basic and acidic residues" evidence="4">
    <location>
        <begin position="360"/>
        <end position="384"/>
    </location>
</feature>
<feature type="region of interest" description="Disordered" evidence="4">
    <location>
        <begin position="638"/>
        <end position="671"/>
    </location>
</feature>
<keyword evidence="5" id="KW-0812">Transmembrane</keyword>
<evidence type="ECO:0000256" key="2">
    <source>
        <dbReference type="ARBA" id="ARBA00022771"/>
    </source>
</evidence>
<evidence type="ECO:0000259" key="6">
    <source>
        <dbReference type="SMART" id="SM00451"/>
    </source>
</evidence>
<feature type="compositionally biased region" description="Low complexity" evidence="4">
    <location>
        <begin position="1"/>
        <end position="12"/>
    </location>
</feature>
<feature type="region of interest" description="Disordered" evidence="4">
    <location>
        <begin position="344"/>
        <end position="416"/>
    </location>
</feature>
<evidence type="ECO:0000256" key="3">
    <source>
        <dbReference type="ARBA" id="ARBA00022833"/>
    </source>
</evidence>
<feature type="compositionally biased region" description="Basic and acidic residues" evidence="4">
    <location>
        <begin position="406"/>
        <end position="416"/>
    </location>
</feature>
<reference evidence="7" key="1">
    <citation type="submission" date="2020-08" db="EMBL/GenBank/DDBJ databases">
        <title>Plant Genome Project.</title>
        <authorList>
            <person name="Zhang R.-G."/>
        </authorList>
    </citation>
    <scope>NUCLEOTIDE SEQUENCE</scope>
    <source>
        <strain evidence="7">WSP0</strain>
        <tissue evidence="7">Leaf</tissue>
    </source>
</reference>
<dbReference type="InterPro" id="IPR036236">
    <property type="entry name" value="Znf_C2H2_sf"/>
</dbReference>
<feature type="region of interest" description="Disordered" evidence="4">
    <location>
        <begin position="514"/>
        <end position="564"/>
    </location>
</feature>
<dbReference type="Pfam" id="PF12874">
    <property type="entry name" value="zf-met"/>
    <property type="match status" value="1"/>
</dbReference>
<feature type="region of interest" description="Disordered" evidence="4">
    <location>
        <begin position="1"/>
        <end position="31"/>
    </location>
</feature>
<feature type="compositionally biased region" description="Polar residues" evidence="4">
    <location>
        <begin position="19"/>
        <end position="31"/>
    </location>
</feature>
<dbReference type="PANTHER" id="PTHR47487">
    <property type="entry name" value="OS06G0651300 PROTEIN-RELATED"/>
    <property type="match status" value="1"/>
</dbReference>
<feature type="compositionally biased region" description="Polar residues" evidence="4">
    <location>
        <begin position="345"/>
        <end position="359"/>
    </location>
</feature>
<gene>
    <name evidence="7" type="ORF">RHGRI_019267</name>
</gene>
<dbReference type="InterPro" id="IPR013087">
    <property type="entry name" value="Znf_C2H2_type"/>
</dbReference>
<comment type="caution">
    <text evidence="7">The sequence shown here is derived from an EMBL/GenBank/DDBJ whole genome shotgun (WGS) entry which is preliminary data.</text>
</comment>
<keyword evidence="8" id="KW-1185">Reference proteome</keyword>
<dbReference type="SUPFAM" id="SSF57667">
    <property type="entry name" value="beta-beta-alpha zinc fingers"/>
    <property type="match status" value="2"/>
</dbReference>